<reference evidence="3 4" key="1">
    <citation type="submission" date="2019-02" db="EMBL/GenBank/DDBJ databases">
        <title>Deep-cultivation of Planctomycetes and their phenomic and genomic characterization uncovers novel biology.</title>
        <authorList>
            <person name="Wiegand S."/>
            <person name="Jogler M."/>
            <person name="Boedeker C."/>
            <person name="Pinto D."/>
            <person name="Vollmers J."/>
            <person name="Rivas-Marin E."/>
            <person name="Kohn T."/>
            <person name="Peeters S.H."/>
            <person name="Heuer A."/>
            <person name="Rast P."/>
            <person name="Oberbeckmann S."/>
            <person name="Bunk B."/>
            <person name="Jeske O."/>
            <person name="Meyerdierks A."/>
            <person name="Storesund J.E."/>
            <person name="Kallscheuer N."/>
            <person name="Luecker S."/>
            <person name="Lage O.M."/>
            <person name="Pohl T."/>
            <person name="Merkel B.J."/>
            <person name="Hornburger P."/>
            <person name="Mueller R.-W."/>
            <person name="Bruemmer F."/>
            <person name="Labrenz M."/>
            <person name="Spormann A.M."/>
            <person name="Op den Camp H."/>
            <person name="Overmann J."/>
            <person name="Amann R."/>
            <person name="Jetten M.S.M."/>
            <person name="Mascher T."/>
            <person name="Medema M.H."/>
            <person name="Devos D.P."/>
            <person name="Kaster A.-K."/>
            <person name="Ovreas L."/>
            <person name="Rohde M."/>
            <person name="Galperin M.Y."/>
            <person name="Jogler C."/>
        </authorList>
    </citation>
    <scope>NUCLEOTIDE SEQUENCE [LARGE SCALE GENOMIC DNA]</scope>
    <source>
        <strain evidence="3 4">Pan44</strain>
    </source>
</reference>
<dbReference type="InterPro" id="IPR012902">
    <property type="entry name" value="N_methyl_site"/>
</dbReference>
<evidence type="ECO:0000313" key="4">
    <source>
        <dbReference type="Proteomes" id="UP000315700"/>
    </source>
</evidence>
<name>A0A517SK77_9PLAN</name>
<proteinExistence type="predicted"/>
<accession>A0A517SK77</accession>
<dbReference type="SUPFAM" id="SSF54523">
    <property type="entry name" value="Pili subunits"/>
    <property type="match status" value="1"/>
</dbReference>
<dbReference type="InterPro" id="IPR027558">
    <property type="entry name" value="Pre_pil_HX9DG_C"/>
</dbReference>
<dbReference type="NCBIfam" id="TIGR04294">
    <property type="entry name" value="pre_pil_HX9DG"/>
    <property type="match status" value="1"/>
</dbReference>
<sequence length="343" mass="36869">MNTARRHIRRPGFTLIELLVVIAIIAILIALLLPAVQQAREAARRTQCKNNLKQLGLALHNYESTARVFPIGFLDVLSTNTAARDGGWAWDSYLLPYLDQAPLYNTFNFHYHPFGTGADPAGNNVRGVATSLPGFKCPSDVKPDTRPVNQNNANGTSALATTSYVGNLGAFDGDPCVNTAVFVTVPARNNGLLVVNKTRRIAEVTDGTSNAIAIGEVYWQPQITIGSTNYGSERNYQFGNITTAGGPNCNQVGPATNGPFNHLRSARKKLNGPLIGGDVHRAFHSLHVGGAHFLLTDGSVRFISENIDHTNTNIGGSDANLNGPYGSYQRLAAINDGQVLGEY</sequence>
<dbReference type="Proteomes" id="UP000315700">
    <property type="component" value="Chromosome"/>
</dbReference>
<dbReference type="Pfam" id="PF07963">
    <property type="entry name" value="N_methyl"/>
    <property type="match status" value="1"/>
</dbReference>
<feature type="transmembrane region" description="Helical" evidence="1">
    <location>
        <begin position="12"/>
        <end position="36"/>
    </location>
</feature>
<keyword evidence="1" id="KW-0472">Membrane</keyword>
<dbReference type="InterPro" id="IPR045584">
    <property type="entry name" value="Pilin-like"/>
</dbReference>
<dbReference type="Pfam" id="PF07596">
    <property type="entry name" value="SBP_bac_10"/>
    <property type="match status" value="1"/>
</dbReference>
<gene>
    <name evidence="3" type="primary">xcpT_49</name>
    <name evidence="3" type="ORF">Pan44_45850</name>
</gene>
<dbReference type="InterPro" id="IPR011453">
    <property type="entry name" value="DUF1559"/>
</dbReference>
<feature type="domain" description="DUF1559" evidence="2">
    <location>
        <begin position="37"/>
        <end position="309"/>
    </location>
</feature>
<dbReference type="PANTHER" id="PTHR30093">
    <property type="entry name" value="GENERAL SECRETION PATHWAY PROTEIN G"/>
    <property type="match status" value="1"/>
</dbReference>
<keyword evidence="4" id="KW-1185">Reference proteome</keyword>
<dbReference type="NCBIfam" id="TIGR02532">
    <property type="entry name" value="IV_pilin_GFxxxE"/>
    <property type="match status" value="1"/>
</dbReference>
<protein>
    <submittedName>
        <fullName evidence="3">Type II secretion system protein G</fullName>
    </submittedName>
</protein>
<dbReference type="InParanoid" id="A0A517SK77"/>
<dbReference type="Gene3D" id="3.30.700.10">
    <property type="entry name" value="Glycoprotein, Type 4 Pilin"/>
    <property type="match status" value="1"/>
</dbReference>
<dbReference type="EMBL" id="CP036271">
    <property type="protein sequence ID" value="QDT56529.1"/>
    <property type="molecule type" value="Genomic_DNA"/>
</dbReference>
<evidence type="ECO:0000256" key="1">
    <source>
        <dbReference type="SAM" id="Phobius"/>
    </source>
</evidence>
<dbReference type="OrthoDB" id="255848at2"/>
<dbReference type="KEGG" id="ccos:Pan44_45850"/>
<dbReference type="AlphaFoldDB" id="A0A517SK77"/>
<keyword evidence="1" id="KW-1133">Transmembrane helix</keyword>
<evidence type="ECO:0000259" key="2">
    <source>
        <dbReference type="Pfam" id="PF07596"/>
    </source>
</evidence>
<dbReference type="RefSeq" id="WP_145033997.1">
    <property type="nucleotide sequence ID" value="NZ_CP036271.1"/>
</dbReference>
<evidence type="ECO:0000313" key="3">
    <source>
        <dbReference type="EMBL" id="QDT56529.1"/>
    </source>
</evidence>
<organism evidence="3 4">
    <name type="scientific">Caulifigura coniformis</name>
    <dbReference type="NCBI Taxonomy" id="2527983"/>
    <lineage>
        <taxon>Bacteria</taxon>
        <taxon>Pseudomonadati</taxon>
        <taxon>Planctomycetota</taxon>
        <taxon>Planctomycetia</taxon>
        <taxon>Planctomycetales</taxon>
        <taxon>Planctomycetaceae</taxon>
        <taxon>Caulifigura</taxon>
    </lineage>
</organism>
<dbReference type="PANTHER" id="PTHR30093:SF2">
    <property type="entry name" value="TYPE II SECRETION SYSTEM PROTEIN H"/>
    <property type="match status" value="1"/>
</dbReference>
<keyword evidence="1" id="KW-0812">Transmembrane</keyword>